<feature type="domain" description="UBA" evidence="2">
    <location>
        <begin position="114"/>
        <end position="155"/>
    </location>
</feature>
<proteinExistence type="predicted"/>
<dbReference type="AlphaFoldDB" id="A0A397YG29"/>
<accession>A0A397YG29</accession>
<sequence>MAGVSLKCGDCGALLKSVEEAQEHAELTSHSNFAESTEAVLNLVCTTCSKPCRSKTESDLHTKRTGHTEFVDKTMETVKPISLEAPKAAAMEIDNIDGSSGSGDASEVEMVVPGVDKNILEELEGMGFPKARATRALHYSGNASLEAAVNWVVEHENDPDVDEMPKVPANSNSGPPKPALTPEEVKIKAQELRERARKKKEEEEKRMEREREKERIRIGKELLEAKRIEEDNERKRLLCGFEKMEGGEFLFLPRDKIDPAVINSAGTELNSAINNPFFGVL</sequence>
<organism evidence="3 4">
    <name type="scientific">Brassica campestris</name>
    <name type="common">Field mustard</name>
    <dbReference type="NCBI Taxonomy" id="3711"/>
    <lineage>
        <taxon>Eukaryota</taxon>
        <taxon>Viridiplantae</taxon>
        <taxon>Streptophyta</taxon>
        <taxon>Embryophyta</taxon>
        <taxon>Tracheophyta</taxon>
        <taxon>Spermatophyta</taxon>
        <taxon>Magnoliopsida</taxon>
        <taxon>eudicotyledons</taxon>
        <taxon>Gunneridae</taxon>
        <taxon>Pentapetalae</taxon>
        <taxon>rosids</taxon>
        <taxon>malvids</taxon>
        <taxon>Brassicales</taxon>
        <taxon>Brassicaceae</taxon>
        <taxon>Brassiceae</taxon>
        <taxon>Brassica</taxon>
    </lineage>
</organism>
<gene>
    <name evidence="3" type="ORF">BRARA_H03024</name>
</gene>
<dbReference type="InterPro" id="IPR013087">
    <property type="entry name" value="Znf_C2H2_type"/>
</dbReference>
<dbReference type="PANTHER" id="PTHR46713:SF1">
    <property type="entry name" value="F13M7.16 PROTEIN"/>
    <property type="match status" value="1"/>
</dbReference>
<evidence type="ECO:0000256" key="1">
    <source>
        <dbReference type="SAM" id="MobiDB-lite"/>
    </source>
</evidence>
<dbReference type="Gene3D" id="1.10.8.10">
    <property type="entry name" value="DNA helicase RuvA subunit, C-terminal domain"/>
    <property type="match status" value="1"/>
</dbReference>
<dbReference type="CDD" id="cd14290">
    <property type="entry name" value="UBA_PUB_plant"/>
    <property type="match status" value="1"/>
</dbReference>
<dbReference type="Pfam" id="PF24560">
    <property type="entry name" value="zf-C2H2_OTU1_C"/>
    <property type="match status" value="1"/>
</dbReference>
<protein>
    <recommendedName>
        <fullName evidence="2">UBA domain-containing protein</fullName>
    </recommendedName>
</protein>
<reference evidence="3 4" key="1">
    <citation type="submission" date="2018-06" db="EMBL/GenBank/DDBJ databases">
        <title>WGS assembly of Brassica rapa FPsc.</title>
        <authorList>
            <person name="Bowman J."/>
            <person name="Kohchi T."/>
            <person name="Yamato K."/>
            <person name="Jenkins J."/>
            <person name="Shu S."/>
            <person name="Ishizaki K."/>
            <person name="Yamaoka S."/>
            <person name="Nishihama R."/>
            <person name="Nakamura Y."/>
            <person name="Berger F."/>
            <person name="Adam C."/>
            <person name="Aki S."/>
            <person name="Althoff F."/>
            <person name="Araki T."/>
            <person name="Arteaga-Vazquez M."/>
            <person name="Balasubrmanian S."/>
            <person name="Bauer D."/>
            <person name="Boehm C."/>
            <person name="Briginshaw L."/>
            <person name="Caballero-Perez J."/>
            <person name="Catarino B."/>
            <person name="Chen F."/>
            <person name="Chiyoda S."/>
            <person name="Chovatia M."/>
            <person name="Davies K."/>
            <person name="Delmans M."/>
            <person name="Demura T."/>
            <person name="Dierschke T."/>
            <person name="Dolan L."/>
            <person name="Dorantes-Acosta A."/>
            <person name="Eklund D."/>
            <person name="Florent S."/>
            <person name="Flores-Sandoval E."/>
            <person name="Fujiyama A."/>
            <person name="Fukuzawa H."/>
            <person name="Galik B."/>
            <person name="Grimanelli D."/>
            <person name="Grimwood J."/>
            <person name="Grossniklaus U."/>
            <person name="Hamada T."/>
            <person name="Haseloff J."/>
            <person name="Hetherington A."/>
            <person name="Higo A."/>
            <person name="Hirakawa Y."/>
            <person name="Hundley H."/>
            <person name="Ikeda Y."/>
            <person name="Inoue K."/>
            <person name="Inoue S."/>
            <person name="Ishida S."/>
            <person name="Jia Q."/>
            <person name="Kakita M."/>
            <person name="Kanazawa T."/>
            <person name="Kawai Y."/>
            <person name="Kawashima T."/>
            <person name="Kennedy M."/>
            <person name="Kinose K."/>
            <person name="Kinoshita T."/>
            <person name="Kohara Y."/>
            <person name="Koide E."/>
            <person name="Komatsu K."/>
            <person name="Kopischke S."/>
            <person name="Kubo M."/>
            <person name="Kyozuka J."/>
            <person name="Lagercrantz U."/>
            <person name="Lin S."/>
            <person name="Lindquist E."/>
            <person name="Lipzen A."/>
            <person name="Lu C."/>
            <person name="Luna E."/>
            <person name="Martienssen R."/>
            <person name="Minamino N."/>
            <person name="Mizutani M."/>
            <person name="Mizutani M."/>
            <person name="Mochizuki N."/>
            <person name="Monte I."/>
            <person name="Mosher R."/>
            <person name="Nagasaki H."/>
            <person name="Nakagami H."/>
            <person name="Naramoto S."/>
            <person name="Nishitani K."/>
            <person name="Ohtani M."/>
            <person name="Okamoto T."/>
            <person name="Okumura M."/>
            <person name="Phillips J."/>
            <person name="Pollak B."/>
            <person name="Reinders A."/>
            <person name="Roevekamp M."/>
            <person name="Sano R."/>
            <person name="Sawa S."/>
            <person name="Schmid M."/>
            <person name="Shirakawa M."/>
            <person name="Solano R."/>
            <person name="Spunde A."/>
            <person name="Suetsugu N."/>
            <person name="Sugano S."/>
            <person name="Sugiyama A."/>
            <person name="Sun R."/>
            <person name="Suzuki Y."/>
            <person name="Takenaka M."/>
            <person name="Takezawa D."/>
            <person name="Tomogane H."/>
            <person name="Tsuzuki M."/>
            <person name="Ueda T."/>
            <person name="Umeda M."/>
            <person name="Ward J."/>
            <person name="Watanabe Y."/>
            <person name="Yazaki K."/>
            <person name="Yokoyama R."/>
            <person name="Yoshitake Y."/>
            <person name="Yotsui I."/>
            <person name="Zachgo S."/>
            <person name="Schmutz J."/>
        </authorList>
    </citation>
    <scope>NUCLEOTIDE SEQUENCE [LARGE SCALE GENOMIC DNA]</scope>
    <source>
        <strain evidence="4">cv. B-3</strain>
    </source>
</reference>
<dbReference type="Pfam" id="PF22562">
    <property type="entry name" value="UBA_7"/>
    <property type="match status" value="1"/>
</dbReference>
<dbReference type="PROSITE" id="PS00028">
    <property type="entry name" value="ZINC_FINGER_C2H2_1"/>
    <property type="match status" value="1"/>
</dbReference>
<dbReference type="InterPro" id="IPR057766">
    <property type="entry name" value="Znf-C2H2_OTU1-like_C"/>
</dbReference>
<dbReference type="PANTHER" id="PTHR46713">
    <property type="entry name" value="F13M7.16 PROTEIN"/>
    <property type="match status" value="1"/>
</dbReference>
<dbReference type="SUPFAM" id="SSF46934">
    <property type="entry name" value="UBA-like"/>
    <property type="match status" value="1"/>
</dbReference>
<dbReference type="EMBL" id="CM010635">
    <property type="protein sequence ID" value="RID52429.1"/>
    <property type="molecule type" value="Genomic_DNA"/>
</dbReference>
<evidence type="ECO:0000313" key="3">
    <source>
        <dbReference type="EMBL" id="RID52429.1"/>
    </source>
</evidence>
<dbReference type="SMART" id="SM00165">
    <property type="entry name" value="UBA"/>
    <property type="match status" value="1"/>
</dbReference>
<name>A0A397YG29_BRACM</name>
<evidence type="ECO:0000313" key="4">
    <source>
        <dbReference type="Proteomes" id="UP000264353"/>
    </source>
</evidence>
<dbReference type="PROSITE" id="PS50030">
    <property type="entry name" value="UBA"/>
    <property type="match status" value="1"/>
</dbReference>
<dbReference type="InterPro" id="IPR015940">
    <property type="entry name" value="UBA"/>
</dbReference>
<dbReference type="InterPro" id="IPR009060">
    <property type="entry name" value="UBA-like_sf"/>
</dbReference>
<feature type="region of interest" description="Disordered" evidence="1">
    <location>
        <begin position="159"/>
        <end position="181"/>
    </location>
</feature>
<evidence type="ECO:0000259" key="2">
    <source>
        <dbReference type="PROSITE" id="PS50030"/>
    </source>
</evidence>
<feature type="region of interest" description="Disordered" evidence="1">
    <location>
        <begin position="193"/>
        <end position="213"/>
    </location>
</feature>
<dbReference type="Proteomes" id="UP000264353">
    <property type="component" value="Chromosome A8"/>
</dbReference>